<evidence type="ECO:0000313" key="2">
    <source>
        <dbReference type="EMBL" id="AZQ45173.1"/>
    </source>
</evidence>
<dbReference type="EMBL" id="CP034549">
    <property type="protein sequence ID" value="AZQ45173.1"/>
    <property type="molecule type" value="Genomic_DNA"/>
</dbReference>
<evidence type="ECO:0000313" key="3">
    <source>
        <dbReference type="Proteomes" id="UP000279600"/>
    </source>
</evidence>
<reference evidence="2 3" key="1">
    <citation type="submission" date="2018-12" db="EMBL/GenBank/DDBJ databases">
        <title>Complete genome of Nonlabens sp. MJ115.</title>
        <authorList>
            <person name="Choi H.S."/>
            <person name="Jung J."/>
        </authorList>
    </citation>
    <scope>NUCLEOTIDE SEQUENCE [LARGE SCALE GENOMIC DNA]</scope>
    <source>
        <strain evidence="2 3">MJ115</strain>
    </source>
</reference>
<keyword evidence="1" id="KW-1133">Transmembrane helix</keyword>
<dbReference type="AlphaFoldDB" id="A0A3S9N1I6"/>
<feature type="transmembrane region" description="Helical" evidence="1">
    <location>
        <begin position="68"/>
        <end position="85"/>
    </location>
</feature>
<organism evidence="2 3">
    <name type="scientific">Nonlabens ponticola</name>
    <dbReference type="NCBI Taxonomy" id="2496866"/>
    <lineage>
        <taxon>Bacteria</taxon>
        <taxon>Pseudomonadati</taxon>
        <taxon>Bacteroidota</taxon>
        <taxon>Flavobacteriia</taxon>
        <taxon>Flavobacteriales</taxon>
        <taxon>Flavobacteriaceae</taxon>
        <taxon>Nonlabens</taxon>
    </lineage>
</organism>
<protein>
    <recommendedName>
        <fullName evidence="4">Lysine transporter LysE</fullName>
    </recommendedName>
</protein>
<accession>A0A3S9N1I6</accession>
<keyword evidence="1" id="KW-0472">Membrane</keyword>
<name>A0A3S9N1I6_9FLAO</name>
<proteinExistence type="predicted"/>
<sequence>MLANAAGIFLYIYFFTNQAFEYVIENAIEMGIMGSLIGLGAILNLILFFFFLWSGFGRYRKPVQTYEARGVLMATIIAAFAILYFEF</sequence>
<gene>
    <name evidence="2" type="ORF">EJ995_04930</name>
</gene>
<keyword evidence="1" id="KW-0812">Transmembrane</keyword>
<dbReference type="KEGG" id="noj:EJ995_04930"/>
<dbReference type="OrthoDB" id="1362378at2"/>
<evidence type="ECO:0008006" key="4">
    <source>
        <dbReference type="Google" id="ProtNLM"/>
    </source>
</evidence>
<evidence type="ECO:0000256" key="1">
    <source>
        <dbReference type="SAM" id="Phobius"/>
    </source>
</evidence>
<dbReference type="Proteomes" id="UP000279600">
    <property type="component" value="Chromosome"/>
</dbReference>
<keyword evidence="3" id="KW-1185">Reference proteome</keyword>
<feature type="transmembrane region" description="Helical" evidence="1">
    <location>
        <begin position="6"/>
        <end position="24"/>
    </location>
</feature>
<feature type="transmembrane region" description="Helical" evidence="1">
    <location>
        <begin position="36"/>
        <end position="56"/>
    </location>
</feature>